<dbReference type="AlphaFoldDB" id="A0A4Y9ZDR6"/>
<dbReference type="STRING" id="205917.A0A4Y9ZDR6"/>
<dbReference type="PROSITE" id="PS51152">
    <property type="entry name" value="NFYA_HAP2_2"/>
    <property type="match status" value="1"/>
</dbReference>
<dbReference type="Proteomes" id="UP000298327">
    <property type="component" value="Unassembled WGS sequence"/>
</dbReference>
<dbReference type="GO" id="GO:0003700">
    <property type="term" value="F:DNA-binding transcription factor activity"/>
    <property type="evidence" value="ECO:0007669"/>
    <property type="project" value="UniProtKB-UniRule"/>
</dbReference>
<dbReference type="GO" id="GO:0005634">
    <property type="term" value="C:nucleus"/>
    <property type="evidence" value="ECO:0007669"/>
    <property type="project" value="UniProtKB-SubCell"/>
</dbReference>
<accession>A0A4Y9ZDR6</accession>
<feature type="region of interest" description="Disordered" evidence="7">
    <location>
        <begin position="240"/>
        <end position="285"/>
    </location>
</feature>
<comment type="caution">
    <text evidence="8">The sequence shown here is derived from an EMBL/GenBank/DDBJ whole genome shotgun (WGS) entry which is preliminary data.</text>
</comment>
<keyword evidence="5 6" id="KW-0539">Nucleus</keyword>
<feature type="compositionally biased region" description="Pro residues" evidence="7">
    <location>
        <begin position="96"/>
        <end position="105"/>
    </location>
</feature>
<feature type="compositionally biased region" description="Polar residues" evidence="7">
    <location>
        <begin position="424"/>
        <end position="433"/>
    </location>
</feature>
<dbReference type="InterPro" id="IPR001289">
    <property type="entry name" value="NFYA"/>
</dbReference>
<feature type="region of interest" description="Disordered" evidence="7">
    <location>
        <begin position="412"/>
        <end position="433"/>
    </location>
</feature>
<feature type="region of interest" description="Disordered" evidence="7">
    <location>
        <begin position="194"/>
        <end position="215"/>
    </location>
</feature>
<dbReference type="Gene3D" id="6.10.250.2430">
    <property type="match status" value="1"/>
</dbReference>
<evidence type="ECO:0000256" key="2">
    <source>
        <dbReference type="ARBA" id="ARBA00023015"/>
    </source>
</evidence>
<reference evidence="8 9" key="1">
    <citation type="submission" date="2019-02" db="EMBL/GenBank/DDBJ databases">
        <title>Genome sequencing of the rare red list fungi Dentipellis fragilis.</title>
        <authorList>
            <person name="Buettner E."/>
            <person name="Kellner H."/>
        </authorList>
    </citation>
    <scope>NUCLEOTIDE SEQUENCE [LARGE SCALE GENOMIC DNA]</scope>
    <source>
        <strain evidence="8 9">DSM 105465</strain>
    </source>
</reference>
<evidence type="ECO:0000256" key="4">
    <source>
        <dbReference type="ARBA" id="ARBA00023163"/>
    </source>
</evidence>
<name>A0A4Y9ZDR6_9AGAM</name>
<gene>
    <name evidence="8" type="ORF">EVG20_g73</name>
</gene>
<comment type="subcellular location">
    <subcellularLocation>
        <location evidence="1 6">Nucleus</location>
    </subcellularLocation>
</comment>
<sequence>MDDVVDQLFPPAYHLSHLANAQHHHQLPLDHSLNPFHREFTSPPPRPRSFLPDQHQQPLPNHVYSFYSQRPTQSTIPSRNPSPGPSSANHTSSRPSPSPFLPPQSPHHDSDLHQLDHPLPAQDDTPIDDEPLYVNAKQYYRILKRRVARARLEEVHRLSRQRKPYLHESRHKHAMRRPRGPGGRFLTAEEIAAQKIPQDSSAAAFSAGDDDAEEDDHLGDQIMADVDQQEMESPVVVDPAPQVQQQQVEQQQQQQQQQPPPRQFPQAQPEHHHHQQPQASYSQVDAGHNTSSVNLMNVAYHNLSHNPVAAPASSPTLNHPMFPTDSHSHPRQHPHPHPQTTHSHAHPRVGTGASINPPGQGNNNTVAATAPNQQPPGYINTAIANAQAGIAPPSVLRSPFSAMQMHHVPHPHAHARQHRRMYNAESTGPAGST</sequence>
<evidence type="ECO:0000313" key="9">
    <source>
        <dbReference type="Proteomes" id="UP000298327"/>
    </source>
</evidence>
<feature type="region of interest" description="Disordered" evidence="7">
    <location>
        <begin position="307"/>
        <end position="369"/>
    </location>
</feature>
<comment type="subunit">
    <text evidence="6">Heterotrimer.</text>
</comment>
<protein>
    <recommendedName>
        <fullName evidence="6">Transcriptional activator HAP2</fullName>
    </recommendedName>
</protein>
<proteinExistence type="inferred from homology"/>
<evidence type="ECO:0000256" key="1">
    <source>
        <dbReference type="ARBA" id="ARBA00004123"/>
    </source>
</evidence>
<evidence type="ECO:0000256" key="6">
    <source>
        <dbReference type="RuleBase" id="RU367155"/>
    </source>
</evidence>
<keyword evidence="2 6" id="KW-0805">Transcription regulation</keyword>
<dbReference type="PRINTS" id="PR00616">
    <property type="entry name" value="CCAATSUBUNTB"/>
</dbReference>
<comment type="similarity">
    <text evidence="6">Belongs to the NFYA/HAP2 subunit family.</text>
</comment>
<evidence type="ECO:0000313" key="8">
    <source>
        <dbReference type="EMBL" id="TFY72925.1"/>
    </source>
</evidence>
<dbReference type="PANTHER" id="PTHR12632">
    <property type="entry name" value="TRANSCRIPTION FACTOR NF-Y ALPHA-RELATED"/>
    <property type="match status" value="1"/>
</dbReference>
<feature type="region of interest" description="Disordered" evidence="7">
    <location>
        <begin position="32"/>
        <end position="132"/>
    </location>
</feature>
<dbReference type="Pfam" id="PF02045">
    <property type="entry name" value="CBFB_NFYA"/>
    <property type="match status" value="1"/>
</dbReference>
<feature type="compositionally biased region" description="Basic residues" evidence="7">
    <location>
        <begin position="412"/>
        <end position="421"/>
    </location>
</feature>
<feature type="compositionally biased region" description="Low complexity" evidence="7">
    <location>
        <begin position="240"/>
        <end position="257"/>
    </location>
</feature>
<keyword evidence="4 6" id="KW-0804">Transcription</keyword>
<feature type="compositionally biased region" description="Polar residues" evidence="7">
    <location>
        <begin position="353"/>
        <end position="369"/>
    </location>
</feature>
<dbReference type="EMBL" id="SEOQ01000002">
    <property type="protein sequence ID" value="TFY72925.1"/>
    <property type="molecule type" value="Genomic_DNA"/>
</dbReference>
<evidence type="ECO:0000256" key="5">
    <source>
        <dbReference type="ARBA" id="ARBA00023242"/>
    </source>
</evidence>
<organism evidence="8 9">
    <name type="scientific">Dentipellis fragilis</name>
    <dbReference type="NCBI Taxonomy" id="205917"/>
    <lineage>
        <taxon>Eukaryota</taxon>
        <taxon>Fungi</taxon>
        <taxon>Dikarya</taxon>
        <taxon>Basidiomycota</taxon>
        <taxon>Agaricomycotina</taxon>
        <taxon>Agaricomycetes</taxon>
        <taxon>Russulales</taxon>
        <taxon>Hericiaceae</taxon>
        <taxon>Dentipellis</taxon>
    </lineage>
</organism>
<keyword evidence="3 6" id="KW-0238">DNA-binding</keyword>
<dbReference type="GO" id="GO:0003677">
    <property type="term" value="F:DNA binding"/>
    <property type="evidence" value="ECO:0007669"/>
    <property type="project" value="UniProtKB-KW"/>
</dbReference>
<feature type="compositionally biased region" description="Polar residues" evidence="7">
    <location>
        <begin position="66"/>
        <end position="91"/>
    </location>
</feature>
<keyword evidence="9" id="KW-1185">Reference proteome</keyword>
<comment type="function">
    <text evidence="6">Component of the sequence-specific heterotrimeric transcription factor (NF-Y) which specifically recognizes a 5'-CCAAT-3' box motif found in the promoters of its target genes.</text>
</comment>
<feature type="compositionally biased region" description="Basic and acidic residues" evidence="7">
    <location>
        <begin position="106"/>
        <end position="116"/>
    </location>
</feature>
<evidence type="ECO:0000256" key="3">
    <source>
        <dbReference type="ARBA" id="ARBA00023125"/>
    </source>
</evidence>
<evidence type="ECO:0000256" key="7">
    <source>
        <dbReference type="SAM" id="MobiDB-lite"/>
    </source>
</evidence>
<dbReference type="OrthoDB" id="1097733at2759"/>
<dbReference type="SMART" id="SM00521">
    <property type="entry name" value="CBF"/>
    <property type="match status" value="1"/>
</dbReference>